<dbReference type="PANTHER" id="PTHR21496:SF0">
    <property type="entry name" value="RIESKE DOMAIN-CONTAINING PROTEIN"/>
    <property type="match status" value="1"/>
</dbReference>
<keyword evidence="1" id="KW-0001">2Fe-2S</keyword>
<dbReference type="EMBL" id="FOJW01000004">
    <property type="protein sequence ID" value="SFA94538.1"/>
    <property type="molecule type" value="Genomic_DNA"/>
</dbReference>
<keyword evidence="2" id="KW-0479">Metal-binding</keyword>
<reference evidence="8 9" key="1">
    <citation type="submission" date="2016-10" db="EMBL/GenBank/DDBJ databases">
        <authorList>
            <person name="de Groot N.N."/>
        </authorList>
    </citation>
    <scope>NUCLEOTIDE SEQUENCE [LARGE SCALE GENOMIC DNA]</scope>
    <source>
        <strain evidence="8 9">CGMCC 1.3702</strain>
    </source>
</reference>
<comment type="similarity">
    <text evidence="6">Belongs to the bacterial ring-hydroxylating dioxygenase ferredoxin component family.</text>
</comment>
<keyword evidence="4" id="KW-0411">Iron-sulfur</keyword>
<dbReference type="GO" id="GO:0051537">
    <property type="term" value="F:2 iron, 2 sulfur cluster binding"/>
    <property type="evidence" value="ECO:0007669"/>
    <property type="project" value="UniProtKB-KW"/>
</dbReference>
<evidence type="ECO:0000256" key="4">
    <source>
        <dbReference type="ARBA" id="ARBA00023014"/>
    </source>
</evidence>
<proteinExistence type="inferred from homology"/>
<accession>A0A1I0X2C5</accession>
<dbReference type="Proteomes" id="UP000198642">
    <property type="component" value="Unassembled WGS sequence"/>
</dbReference>
<dbReference type="GO" id="GO:0051213">
    <property type="term" value="F:dioxygenase activity"/>
    <property type="evidence" value="ECO:0007669"/>
    <property type="project" value="UniProtKB-KW"/>
</dbReference>
<dbReference type="GO" id="GO:0046872">
    <property type="term" value="F:metal ion binding"/>
    <property type="evidence" value="ECO:0007669"/>
    <property type="project" value="UniProtKB-KW"/>
</dbReference>
<evidence type="ECO:0000256" key="2">
    <source>
        <dbReference type="ARBA" id="ARBA00022723"/>
    </source>
</evidence>
<organism evidence="8 9">
    <name type="scientific">Lentibacillus halodurans</name>
    <dbReference type="NCBI Taxonomy" id="237679"/>
    <lineage>
        <taxon>Bacteria</taxon>
        <taxon>Bacillati</taxon>
        <taxon>Bacillota</taxon>
        <taxon>Bacilli</taxon>
        <taxon>Bacillales</taxon>
        <taxon>Bacillaceae</taxon>
        <taxon>Lentibacillus</taxon>
    </lineage>
</organism>
<keyword evidence="3" id="KW-0408">Iron</keyword>
<dbReference type="CDD" id="cd03467">
    <property type="entry name" value="Rieske"/>
    <property type="match status" value="1"/>
</dbReference>
<evidence type="ECO:0000313" key="8">
    <source>
        <dbReference type="EMBL" id="SFA94538.1"/>
    </source>
</evidence>
<dbReference type="STRING" id="237679.SAMN04488072_10471"/>
<name>A0A1I0X2C5_9BACI</name>
<evidence type="ECO:0000256" key="3">
    <source>
        <dbReference type="ARBA" id="ARBA00023004"/>
    </source>
</evidence>
<sequence>MKEQIVCQTSDIEPGHMMKTTFGKQTILVCRTPDGEFYAFLNQCIHQGAPLDKGMMCGATTAHSKPGDYDYCHHGEIIRCPWHGREFDIKNDGRMLASPDKKIPSFNVRIEDESIIVYK</sequence>
<protein>
    <submittedName>
        <fullName evidence="8">Ferredoxin subunit of nitrite reductase or a ring-hydroxylating dioxygenase</fullName>
    </submittedName>
</protein>
<dbReference type="RefSeq" id="WP_090235171.1">
    <property type="nucleotide sequence ID" value="NZ_FOJW01000004.1"/>
</dbReference>
<evidence type="ECO:0000313" key="9">
    <source>
        <dbReference type="Proteomes" id="UP000198642"/>
    </source>
</evidence>
<evidence type="ECO:0000256" key="6">
    <source>
        <dbReference type="ARBA" id="ARBA00038001"/>
    </source>
</evidence>
<dbReference type="InterPro" id="IPR036922">
    <property type="entry name" value="Rieske_2Fe-2S_sf"/>
</dbReference>
<evidence type="ECO:0000256" key="5">
    <source>
        <dbReference type="ARBA" id="ARBA00034078"/>
    </source>
</evidence>
<feature type="domain" description="Rieske" evidence="7">
    <location>
        <begin position="4"/>
        <end position="117"/>
    </location>
</feature>
<dbReference type="AlphaFoldDB" id="A0A1I0X2C5"/>
<dbReference type="InterPro" id="IPR017941">
    <property type="entry name" value="Rieske_2Fe-2S"/>
</dbReference>
<dbReference type="GO" id="GO:0016705">
    <property type="term" value="F:oxidoreductase activity, acting on paired donors, with incorporation or reduction of molecular oxygen"/>
    <property type="evidence" value="ECO:0007669"/>
    <property type="project" value="UniProtKB-ARBA"/>
</dbReference>
<comment type="cofactor">
    <cofactor evidence="5">
        <name>[2Fe-2S] cluster</name>
        <dbReference type="ChEBI" id="CHEBI:190135"/>
    </cofactor>
</comment>
<dbReference type="PROSITE" id="PS51296">
    <property type="entry name" value="RIESKE"/>
    <property type="match status" value="1"/>
</dbReference>
<keyword evidence="8" id="KW-0223">Dioxygenase</keyword>
<dbReference type="OrthoDB" id="9795104at2"/>
<dbReference type="Pfam" id="PF00355">
    <property type="entry name" value="Rieske"/>
    <property type="match status" value="1"/>
</dbReference>
<dbReference type="Gene3D" id="2.102.10.10">
    <property type="entry name" value="Rieske [2Fe-2S] iron-sulphur domain"/>
    <property type="match status" value="1"/>
</dbReference>
<dbReference type="GO" id="GO:0004497">
    <property type="term" value="F:monooxygenase activity"/>
    <property type="evidence" value="ECO:0007669"/>
    <property type="project" value="UniProtKB-ARBA"/>
</dbReference>
<dbReference type="PANTHER" id="PTHR21496">
    <property type="entry name" value="FERREDOXIN-RELATED"/>
    <property type="match status" value="1"/>
</dbReference>
<keyword evidence="8" id="KW-0560">Oxidoreductase</keyword>
<dbReference type="SUPFAM" id="SSF50022">
    <property type="entry name" value="ISP domain"/>
    <property type="match status" value="1"/>
</dbReference>
<gene>
    <name evidence="8" type="ORF">SAMN04488072_10471</name>
</gene>
<keyword evidence="9" id="KW-1185">Reference proteome</keyword>
<evidence type="ECO:0000259" key="7">
    <source>
        <dbReference type="PROSITE" id="PS51296"/>
    </source>
</evidence>
<evidence type="ECO:0000256" key="1">
    <source>
        <dbReference type="ARBA" id="ARBA00022714"/>
    </source>
</evidence>